<accession>A0A380MJ87</accession>
<protein>
    <submittedName>
        <fullName evidence="1">Bacterial protein of uncharacterized function (DUF945)</fullName>
    </submittedName>
</protein>
<gene>
    <name evidence="1" type="ORF">NCTC10717_00602</name>
</gene>
<sequence length="306" mass="34651">MKILRRCLLVLVFILFGIWLVSPPLAGILIEKRIAAQLPAWQQQLARQGIELQLHSYQRGYWQSQALWQISQRGQSLSHIRMHIRHGALSSAGANLIRLDWQHEAMPEDLIRQPVQGHIRINLQAQLIADIRSQAGQQSGSAVLRLSVLQPQEAHLQAENLMMRGELPPLRLNAHLHSTNRQRPNSAPANLPPALQKLIAQDWQLDADLILYPTQPQAEIQARLILKEQFNNALQLIALRQRGSLITLLEDSSLSLQLPLEHANPQAVLDFLARPPLLLKGAFEEKNAAWQAHWQVQKGKLHSKIL</sequence>
<evidence type="ECO:0000313" key="2">
    <source>
        <dbReference type="Proteomes" id="UP000254575"/>
    </source>
</evidence>
<dbReference type="AlphaFoldDB" id="A0A380MJ87"/>
<organism evidence="1 2">
    <name type="scientific">Suttonella indologenes</name>
    <dbReference type="NCBI Taxonomy" id="13276"/>
    <lineage>
        <taxon>Bacteria</taxon>
        <taxon>Pseudomonadati</taxon>
        <taxon>Pseudomonadota</taxon>
        <taxon>Gammaproteobacteria</taxon>
        <taxon>Cardiobacteriales</taxon>
        <taxon>Cardiobacteriaceae</taxon>
        <taxon>Suttonella</taxon>
    </lineage>
</organism>
<dbReference type="EMBL" id="UHIA01000003">
    <property type="protein sequence ID" value="SUO92532.1"/>
    <property type="molecule type" value="Genomic_DNA"/>
</dbReference>
<reference evidence="1 2" key="1">
    <citation type="submission" date="2018-06" db="EMBL/GenBank/DDBJ databases">
        <authorList>
            <consortium name="Pathogen Informatics"/>
            <person name="Doyle S."/>
        </authorList>
    </citation>
    <scope>NUCLEOTIDE SEQUENCE [LARGE SCALE GENOMIC DNA]</scope>
    <source>
        <strain evidence="1 2">NCTC10717</strain>
    </source>
</reference>
<dbReference type="RefSeq" id="WP_172459388.1">
    <property type="nucleotide sequence ID" value="NZ_UHIA01000003.1"/>
</dbReference>
<proteinExistence type="predicted"/>
<evidence type="ECO:0000313" key="1">
    <source>
        <dbReference type="EMBL" id="SUO92532.1"/>
    </source>
</evidence>
<dbReference type="Proteomes" id="UP000254575">
    <property type="component" value="Unassembled WGS sequence"/>
</dbReference>
<keyword evidence="2" id="KW-1185">Reference proteome</keyword>
<name>A0A380MJ87_9GAMM</name>